<comment type="similarity">
    <text evidence="1">Belongs to the LysR transcriptional regulatory family.</text>
</comment>
<dbReference type="Proteomes" id="UP000431401">
    <property type="component" value="Unassembled WGS sequence"/>
</dbReference>
<name>A0A7K0DS32_9NOCA</name>
<dbReference type="PANTHER" id="PTHR30346">
    <property type="entry name" value="TRANSCRIPTIONAL DUAL REGULATOR HCAR-RELATED"/>
    <property type="match status" value="1"/>
</dbReference>
<keyword evidence="2" id="KW-0805">Transcription regulation</keyword>
<dbReference type="SUPFAM" id="SSF53850">
    <property type="entry name" value="Periplasmic binding protein-like II"/>
    <property type="match status" value="1"/>
</dbReference>
<dbReference type="PROSITE" id="PS50931">
    <property type="entry name" value="HTH_LYSR"/>
    <property type="match status" value="1"/>
</dbReference>
<organism evidence="7 8">
    <name type="scientific">Nocardia aurantia</name>
    <dbReference type="NCBI Taxonomy" id="2585199"/>
    <lineage>
        <taxon>Bacteria</taxon>
        <taxon>Bacillati</taxon>
        <taxon>Actinomycetota</taxon>
        <taxon>Actinomycetes</taxon>
        <taxon>Mycobacteriales</taxon>
        <taxon>Nocardiaceae</taxon>
        <taxon>Nocardia</taxon>
    </lineage>
</organism>
<keyword evidence="3" id="KW-0238">DNA-binding</keyword>
<dbReference type="InterPro" id="IPR036390">
    <property type="entry name" value="WH_DNA-bd_sf"/>
</dbReference>
<dbReference type="InterPro" id="IPR005119">
    <property type="entry name" value="LysR_subst-bd"/>
</dbReference>
<gene>
    <name evidence="7" type="primary">gltC_4</name>
    <name evidence="7" type="ORF">NRB56_41100</name>
</gene>
<keyword evidence="5" id="KW-0804">Transcription</keyword>
<dbReference type="EMBL" id="WEGI01000009">
    <property type="protein sequence ID" value="MQY28526.1"/>
    <property type="molecule type" value="Genomic_DNA"/>
</dbReference>
<dbReference type="Pfam" id="PF03466">
    <property type="entry name" value="LysR_substrate"/>
    <property type="match status" value="1"/>
</dbReference>
<sequence>MDLLQLRYFRAVARTEHLGRAATQLRVAQPSLSRTIARLEADLGVPLFDRQGRGIRLNRFGAAFLARVDRALGELDDARTELADLAGSGCGSVVVAAENLAVLRTVLGSYLAAYPDVAVRLSQCSPEETATRLQAGTVDLAVLSQRLDRPGIAGRDLITEEVLLAVPPGHRLARRRRVPVSELLSEPFVTTGPDYWPRTLLDRLFAPTGRQPVIACEGDEPASLRGLVALGLGVGLLPAMARPSPGARVSWLHVDAPDCSRTLSLYWREGAYLPLSAQRFRDMAAERFAAIEDGRAPGGL</sequence>
<evidence type="ECO:0000256" key="5">
    <source>
        <dbReference type="ARBA" id="ARBA00023163"/>
    </source>
</evidence>
<dbReference type="GO" id="GO:0003700">
    <property type="term" value="F:DNA-binding transcription factor activity"/>
    <property type="evidence" value="ECO:0007669"/>
    <property type="project" value="InterPro"/>
</dbReference>
<comment type="caution">
    <text evidence="7">The sequence shown here is derived from an EMBL/GenBank/DDBJ whole genome shotgun (WGS) entry which is preliminary data.</text>
</comment>
<dbReference type="Pfam" id="PF00126">
    <property type="entry name" value="HTH_1"/>
    <property type="match status" value="1"/>
</dbReference>
<dbReference type="FunFam" id="1.10.10.10:FF:000001">
    <property type="entry name" value="LysR family transcriptional regulator"/>
    <property type="match status" value="1"/>
</dbReference>
<protein>
    <submittedName>
        <fullName evidence="7">HTH-type transcriptional regulator GltC</fullName>
    </submittedName>
</protein>
<evidence type="ECO:0000256" key="3">
    <source>
        <dbReference type="ARBA" id="ARBA00023125"/>
    </source>
</evidence>
<dbReference type="Gene3D" id="1.10.10.10">
    <property type="entry name" value="Winged helix-like DNA-binding domain superfamily/Winged helix DNA-binding domain"/>
    <property type="match status" value="1"/>
</dbReference>
<proteinExistence type="inferred from homology"/>
<evidence type="ECO:0000313" key="8">
    <source>
        <dbReference type="Proteomes" id="UP000431401"/>
    </source>
</evidence>
<dbReference type="PANTHER" id="PTHR30346:SF28">
    <property type="entry name" value="HTH-TYPE TRANSCRIPTIONAL REGULATOR CYNR"/>
    <property type="match status" value="1"/>
</dbReference>
<evidence type="ECO:0000256" key="2">
    <source>
        <dbReference type="ARBA" id="ARBA00023015"/>
    </source>
</evidence>
<keyword evidence="8" id="KW-1185">Reference proteome</keyword>
<dbReference type="PRINTS" id="PR00039">
    <property type="entry name" value="HTHLYSR"/>
</dbReference>
<accession>A0A7K0DS32</accession>
<evidence type="ECO:0000256" key="1">
    <source>
        <dbReference type="ARBA" id="ARBA00009437"/>
    </source>
</evidence>
<dbReference type="InterPro" id="IPR036388">
    <property type="entry name" value="WH-like_DNA-bd_sf"/>
</dbReference>
<dbReference type="GO" id="GO:0003677">
    <property type="term" value="F:DNA binding"/>
    <property type="evidence" value="ECO:0007669"/>
    <property type="project" value="UniProtKB-KW"/>
</dbReference>
<evidence type="ECO:0000313" key="7">
    <source>
        <dbReference type="EMBL" id="MQY28526.1"/>
    </source>
</evidence>
<evidence type="ECO:0000259" key="6">
    <source>
        <dbReference type="PROSITE" id="PS50931"/>
    </source>
</evidence>
<dbReference type="Gene3D" id="3.40.190.290">
    <property type="match status" value="1"/>
</dbReference>
<dbReference type="GO" id="GO:0032993">
    <property type="term" value="C:protein-DNA complex"/>
    <property type="evidence" value="ECO:0007669"/>
    <property type="project" value="TreeGrafter"/>
</dbReference>
<reference evidence="7 8" key="1">
    <citation type="submission" date="2019-10" db="EMBL/GenBank/DDBJ databases">
        <title>Nocardia macrotermitis sp. nov. and Nocardia aurantia sp. nov., isolated from the gut of fungus growing-termite Macrotermes natalensis.</title>
        <authorList>
            <person name="Benndorf R."/>
            <person name="Schwitalla J."/>
            <person name="Martin K."/>
            <person name="De Beer W."/>
            <person name="Kaster A.-K."/>
            <person name="Vollmers J."/>
            <person name="Poulsen M."/>
            <person name="Beemelmanns C."/>
        </authorList>
    </citation>
    <scope>NUCLEOTIDE SEQUENCE [LARGE SCALE GENOMIC DNA]</scope>
    <source>
        <strain evidence="7 8">RB56</strain>
    </source>
</reference>
<dbReference type="InterPro" id="IPR000847">
    <property type="entry name" value="LysR_HTH_N"/>
</dbReference>
<dbReference type="AlphaFoldDB" id="A0A7K0DS32"/>
<keyword evidence="4" id="KW-0010">Activator</keyword>
<dbReference type="SUPFAM" id="SSF46785">
    <property type="entry name" value="Winged helix' DNA-binding domain"/>
    <property type="match status" value="1"/>
</dbReference>
<feature type="domain" description="HTH lysR-type" evidence="6">
    <location>
        <begin position="1"/>
        <end position="58"/>
    </location>
</feature>
<evidence type="ECO:0000256" key="4">
    <source>
        <dbReference type="ARBA" id="ARBA00023159"/>
    </source>
</evidence>
<dbReference type="OrthoDB" id="3181812at2"/>
<dbReference type="RefSeq" id="WP_153344630.1">
    <property type="nucleotide sequence ID" value="NZ_WEGI01000009.1"/>
</dbReference>